<dbReference type="Proteomes" id="UP000887565">
    <property type="component" value="Unplaced"/>
</dbReference>
<dbReference type="WBParaSite" id="nRc.2.0.1.t30643-RA">
    <property type="protein sequence ID" value="nRc.2.0.1.t30643-RA"/>
    <property type="gene ID" value="nRc.2.0.1.g30643"/>
</dbReference>
<accession>A0A915JX30</accession>
<organism evidence="1 2">
    <name type="scientific">Romanomermis culicivorax</name>
    <name type="common">Nematode worm</name>
    <dbReference type="NCBI Taxonomy" id="13658"/>
    <lineage>
        <taxon>Eukaryota</taxon>
        <taxon>Metazoa</taxon>
        <taxon>Ecdysozoa</taxon>
        <taxon>Nematoda</taxon>
        <taxon>Enoplea</taxon>
        <taxon>Dorylaimia</taxon>
        <taxon>Mermithida</taxon>
        <taxon>Mermithoidea</taxon>
        <taxon>Mermithidae</taxon>
        <taxon>Romanomermis</taxon>
    </lineage>
</organism>
<name>A0A915JX30_ROMCU</name>
<reference evidence="2" key="1">
    <citation type="submission" date="2022-11" db="UniProtKB">
        <authorList>
            <consortium name="WormBaseParasite"/>
        </authorList>
    </citation>
    <scope>IDENTIFICATION</scope>
</reference>
<evidence type="ECO:0000313" key="2">
    <source>
        <dbReference type="WBParaSite" id="nRc.2.0.1.t30643-RA"/>
    </source>
</evidence>
<protein>
    <submittedName>
        <fullName evidence="2">Uncharacterized protein</fullName>
    </submittedName>
</protein>
<sequence length="59" mass="6705">MDEGVSAYEMTATVRVNLAGSNYRDHCIIRIYLQQVINLKISYQLTIEITATFGFSTMI</sequence>
<dbReference type="AlphaFoldDB" id="A0A915JX30"/>
<proteinExistence type="predicted"/>
<evidence type="ECO:0000313" key="1">
    <source>
        <dbReference type="Proteomes" id="UP000887565"/>
    </source>
</evidence>
<keyword evidence="1" id="KW-1185">Reference proteome</keyword>